<feature type="transmembrane region" description="Helical" evidence="5">
    <location>
        <begin position="67"/>
        <end position="91"/>
    </location>
</feature>
<feature type="active site" description="Proton acceptor" evidence="5">
    <location>
        <position position="360"/>
    </location>
</feature>
<dbReference type="EC" id="2.5.1.16" evidence="5"/>
<feature type="transmembrane region" description="Helical" evidence="5">
    <location>
        <begin position="159"/>
        <end position="178"/>
    </location>
</feature>
<comment type="function">
    <text evidence="5">Catalyzes the irreversible transfer of a propylamine group from the amino donor S-adenosylmethioninamine (decarboxy-AdoMet) to putrescine (1,4-diaminobutane) to yield spermidine.</text>
</comment>
<feature type="binding site" evidence="5">
    <location>
        <position position="264"/>
    </location>
    <ligand>
        <name>spermidine</name>
        <dbReference type="ChEBI" id="CHEBI:57834"/>
    </ligand>
</feature>
<dbReference type="KEGG" id="bsto:C0V70_02010"/>
<comment type="similarity">
    <text evidence="1 5">Belongs to the spermidine/spermine synthase family.</text>
</comment>
<dbReference type="PANTHER" id="PTHR43317:SF1">
    <property type="entry name" value="THERMOSPERMINE SYNTHASE ACAULIS5"/>
    <property type="match status" value="1"/>
</dbReference>
<comment type="catalytic activity">
    <reaction evidence="5">
        <text>S-adenosyl 3-(methylsulfanyl)propylamine + putrescine = S-methyl-5'-thioadenosine + spermidine + H(+)</text>
        <dbReference type="Rhea" id="RHEA:12721"/>
        <dbReference type="ChEBI" id="CHEBI:15378"/>
        <dbReference type="ChEBI" id="CHEBI:17509"/>
        <dbReference type="ChEBI" id="CHEBI:57443"/>
        <dbReference type="ChEBI" id="CHEBI:57834"/>
        <dbReference type="ChEBI" id="CHEBI:326268"/>
        <dbReference type="EC" id="2.5.1.16"/>
    </reaction>
</comment>
<evidence type="ECO:0000313" key="7">
    <source>
        <dbReference type="Proteomes" id="UP000235584"/>
    </source>
</evidence>
<dbReference type="Pfam" id="PF01564">
    <property type="entry name" value="Spermine_synth"/>
    <property type="match status" value="1"/>
</dbReference>
<evidence type="ECO:0000256" key="3">
    <source>
        <dbReference type="ARBA" id="ARBA00023066"/>
    </source>
</evidence>
<dbReference type="InterPro" id="IPR030373">
    <property type="entry name" value="PABS_CS"/>
</dbReference>
<dbReference type="NCBIfam" id="NF037959">
    <property type="entry name" value="MFS_SpdSyn"/>
    <property type="match status" value="1"/>
</dbReference>
<dbReference type="Proteomes" id="UP000235584">
    <property type="component" value="Chromosome"/>
</dbReference>
<keyword evidence="7" id="KW-1185">Reference proteome</keyword>
<organism evidence="6 7">
    <name type="scientific">Bacteriovorax stolpii</name>
    <name type="common">Bdellovibrio stolpii</name>
    <dbReference type="NCBI Taxonomy" id="960"/>
    <lineage>
        <taxon>Bacteria</taxon>
        <taxon>Pseudomonadati</taxon>
        <taxon>Bdellovibrionota</taxon>
        <taxon>Bacteriovoracia</taxon>
        <taxon>Bacteriovoracales</taxon>
        <taxon>Bacteriovoracaceae</taxon>
        <taxon>Bacteriovorax</taxon>
    </lineage>
</organism>
<dbReference type="InterPro" id="IPR001045">
    <property type="entry name" value="Spermi_synthase"/>
</dbReference>
<feature type="transmembrane region" description="Helical" evidence="5">
    <location>
        <begin position="37"/>
        <end position="55"/>
    </location>
</feature>
<keyword evidence="3 5" id="KW-0745">Spermidine biosynthesis</keyword>
<keyword evidence="2 5" id="KW-0808">Transferase</keyword>
<dbReference type="PROSITE" id="PS01330">
    <property type="entry name" value="PABS_1"/>
    <property type="match status" value="1"/>
</dbReference>
<dbReference type="HAMAP" id="MF_00198">
    <property type="entry name" value="Spermidine_synth"/>
    <property type="match status" value="1"/>
</dbReference>
<keyword evidence="5" id="KW-0472">Membrane</keyword>
<dbReference type="PROSITE" id="PS51006">
    <property type="entry name" value="PABS_2"/>
    <property type="match status" value="1"/>
</dbReference>
<feature type="binding site" evidence="5">
    <location>
        <position position="288"/>
    </location>
    <ligand>
        <name>spermidine</name>
        <dbReference type="ChEBI" id="CHEBI:57834"/>
    </ligand>
</feature>
<keyword evidence="5" id="KW-1003">Cell membrane</keyword>
<dbReference type="GO" id="GO:0008295">
    <property type="term" value="P:spermidine biosynthetic process"/>
    <property type="evidence" value="ECO:0007669"/>
    <property type="project" value="UniProtKB-UniRule"/>
</dbReference>
<sequence length="498" mass="56064">MAQLLLLSVFVISTCGLIYELIAAALASYLLGDSITQFSTVIGVYLFSMGIGSYLSKFLNKNLLEKFIQIEILIGVVGGFSASILFVSFEYVTSFKIILYSLLSLTGILVGVEIPLLMRILQTHFEFKDLVSKIFTFDYIGALIASIMFPLFLVPHLGFVKTAFLFGIINLLVAVWTLTIFKDKIKWINAHRLSAIFFLLVLAVGFVESERIVSFAESASFQDNVIYAKSTKYQRIVLTKSTDDFRLFLNGNLQFSSKDEYRYHEALVHVGLASIPNPKKVLILGGGDGLAVREVLKYPSVENITLVDLDPEMTKLFSTNTLLTTLNHNALNSSKVKVINTDAFLWLKENQEKFDFVIVDFPDPSNYSIGKLYTNTFYKLLKRSVAEGGLGVVQSTSPYVAKKSYWCIDNTLKSVGFLTTPYHAYVPAFGDWGYILFSTETFVAPEKFPENLKFITADVLHSLMIFPEDMIVQTTEVNKLNNQVLVKHFEEEWANYAH</sequence>
<keyword evidence="5" id="KW-0812">Transmembrane</keyword>
<evidence type="ECO:0000256" key="1">
    <source>
        <dbReference type="ARBA" id="ARBA00007867"/>
    </source>
</evidence>
<comment type="subunit">
    <text evidence="5">Homodimer or homotetramer.</text>
</comment>
<keyword evidence="4 5" id="KW-0620">Polyamine biosynthesis</keyword>
<feature type="transmembrane region" description="Helical" evidence="5">
    <location>
        <begin position="130"/>
        <end position="153"/>
    </location>
</feature>
<feature type="binding site" evidence="5">
    <location>
        <begin position="342"/>
        <end position="343"/>
    </location>
    <ligand>
        <name>S-methyl-5'-thioadenosine</name>
        <dbReference type="ChEBI" id="CHEBI:17509"/>
    </ligand>
</feature>
<feature type="binding site" evidence="5">
    <location>
        <position position="234"/>
    </location>
    <ligand>
        <name>S-methyl-5'-thioadenosine</name>
        <dbReference type="ChEBI" id="CHEBI:17509"/>
    </ligand>
</feature>
<feature type="binding site" evidence="5">
    <location>
        <position position="308"/>
    </location>
    <ligand>
        <name>S-methyl-5'-thioadenosine</name>
        <dbReference type="ChEBI" id="CHEBI:17509"/>
    </ligand>
</feature>
<gene>
    <name evidence="5" type="primary">speE</name>
    <name evidence="6" type="ORF">C0V70_02010</name>
</gene>
<dbReference type="GO" id="GO:0004766">
    <property type="term" value="F:spermidine synthase activity"/>
    <property type="evidence" value="ECO:0007669"/>
    <property type="project" value="UniProtKB-UniRule"/>
</dbReference>
<comment type="pathway">
    <text evidence="5">Amine and polyamine biosynthesis; spermidine biosynthesis; spermidine from putrescine: step 1/1.</text>
</comment>
<name>A0A2K9NN01_BACTC</name>
<comment type="caution">
    <text evidence="5">Lacks conserved residue(s) required for the propagation of feature annotation.</text>
</comment>
<dbReference type="NCBIfam" id="NF002956">
    <property type="entry name" value="PRK03612.1"/>
    <property type="match status" value="1"/>
</dbReference>
<protein>
    <recommendedName>
        <fullName evidence="5">Polyamine aminopropyltransferase</fullName>
    </recommendedName>
    <alternativeName>
        <fullName evidence="5">Putrescine aminopropyltransferase</fullName>
        <shortName evidence="5">PAPT</shortName>
    </alternativeName>
    <alternativeName>
        <fullName evidence="5">Spermidine synthase</fullName>
        <shortName evidence="5">SPDS</shortName>
        <shortName evidence="5">SPDSY</shortName>
        <ecNumber evidence="5">2.5.1.16</ecNumber>
    </alternativeName>
</protein>
<dbReference type="InterPro" id="IPR029063">
    <property type="entry name" value="SAM-dependent_MTases_sf"/>
</dbReference>
<reference evidence="6 7" key="1">
    <citation type="submission" date="2018-01" db="EMBL/GenBank/DDBJ databases">
        <title>Complete genome sequence of Bacteriovorax stolpii DSM12778.</title>
        <authorList>
            <person name="Tang B."/>
            <person name="Chang J."/>
        </authorList>
    </citation>
    <scope>NUCLEOTIDE SEQUENCE [LARGE SCALE GENOMIC DNA]</scope>
    <source>
        <strain evidence="6 7">DSM 12778</strain>
    </source>
</reference>
<dbReference type="Gene3D" id="1.20.1250.20">
    <property type="entry name" value="MFS general substrate transporter like domains"/>
    <property type="match status" value="1"/>
</dbReference>
<dbReference type="PANTHER" id="PTHR43317">
    <property type="entry name" value="THERMOSPERMINE SYNTHASE ACAULIS5"/>
    <property type="match status" value="1"/>
</dbReference>
<evidence type="ECO:0000256" key="2">
    <source>
        <dbReference type="ARBA" id="ARBA00022679"/>
    </source>
</evidence>
<dbReference type="Gene3D" id="3.40.50.150">
    <property type="entry name" value="Vaccinia Virus protein VP39"/>
    <property type="match status" value="1"/>
</dbReference>
<evidence type="ECO:0000256" key="4">
    <source>
        <dbReference type="ARBA" id="ARBA00023115"/>
    </source>
</evidence>
<evidence type="ECO:0000256" key="5">
    <source>
        <dbReference type="HAMAP-Rule" id="MF_00198"/>
    </source>
</evidence>
<dbReference type="GO" id="GO:0010487">
    <property type="term" value="F:thermospermine synthase activity"/>
    <property type="evidence" value="ECO:0007669"/>
    <property type="project" value="UniProtKB-ARBA"/>
</dbReference>
<dbReference type="SUPFAM" id="SSF53335">
    <property type="entry name" value="S-adenosyl-L-methionine-dependent methyltransferases"/>
    <property type="match status" value="1"/>
</dbReference>
<comment type="subcellular location">
    <subcellularLocation>
        <location evidence="5">Cell membrane</location>
        <topology evidence="5">Multi-pass membrane protein</topology>
    </subcellularLocation>
</comment>
<dbReference type="CDD" id="cd02440">
    <property type="entry name" value="AdoMet_MTases"/>
    <property type="match status" value="1"/>
</dbReference>
<accession>A0A2K9NN01</accession>
<keyword evidence="5" id="KW-1133">Transmembrane helix</keyword>
<proteinExistence type="inferred from homology"/>
<feature type="transmembrane region" description="Helical" evidence="5">
    <location>
        <begin position="97"/>
        <end position="118"/>
    </location>
</feature>
<dbReference type="InterPro" id="IPR036259">
    <property type="entry name" value="MFS_trans_sf"/>
</dbReference>
<evidence type="ECO:0000313" key="6">
    <source>
        <dbReference type="EMBL" id="AUN96899.1"/>
    </source>
</evidence>
<feature type="transmembrane region" description="Helical" evidence="5">
    <location>
        <begin position="190"/>
        <end position="207"/>
    </location>
</feature>
<dbReference type="EMBL" id="CP025704">
    <property type="protein sequence ID" value="AUN96899.1"/>
    <property type="molecule type" value="Genomic_DNA"/>
</dbReference>
<dbReference type="UniPathway" id="UPA00248">
    <property type="reaction ID" value="UER00314"/>
</dbReference>
<dbReference type="AlphaFoldDB" id="A0A2K9NN01"/>
<dbReference type="RefSeq" id="WP_102242194.1">
    <property type="nucleotide sequence ID" value="NZ_CP025704.1"/>
</dbReference>
<dbReference type="FunFam" id="3.40.50.150:FF:000088">
    <property type="entry name" value="Polyamine aminopropyltransferase"/>
    <property type="match status" value="1"/>
</dbReference>
<dbReference type="InterPro" id="IPR030374">
    <property type="entry name" value="PABS"/>
</dbReference>
<dbReference type="GO" id="GO:0005886">
    <property type="term" value="C:plasma membrane"/>
    <property type="evidence" value="ECO:0007669"/>
    <property type="project" value="UniProtKB-SubCell"/>
</dbReference>